<dbReference type="AlphaFoldDB" id="A0A813TMJ5"/>
<dbReference type="InterPro" id="IPR023631">
    <property type="entry name" value="Amidase_dom"/>
</dbReference>
<evidence type="ECO:0000313" key="5">
    <source>
        <dbReference type="EMBL" id="CAF3585076.1"/>
    </source>
</evidence>
<dbReference type="GO" id="GO:0016787">
    <property type="term" value="F:hydrolase activity"/>
    <property type="evidence" value="ECO:0007669"/>
    <property type="project" value="UniProtKB-KW"/>
</dbReference>
<dbReference type="Proteomes" id="UP000663829">
    <property type="component" value="Unassembled WGS sequence"/>
</dbReference>
<dbReference type="EMBL" id="CAJNOK010001251">
    <property type="protein sequence ID" value="CAF0801711.1"/>
    <property type="molecule type" value="Genomic_DNA"/>
</dbReference>
<proteinExistence type="predicted"/>
<organism evidence="4 7">
    <name type="scientific">Didymodactylos carnosus</name>
    <dbReference type="NCBI Taxonomy" id="1234261"/>
    <lineage>
        <taxon>Eukaryota</taxon>
        <taxon>Metazoa</taxon>
        <taxon>Spiralia</taxon>
        <taxon>Gnathifera</taxon>
        <taxon>Rotifera</taxon>
        <taxon>Eurotatoria</taxon>
        <taxon>Bdelloidea</taxon>
        <taxon>Philodinida</taxon>
        <taxon>Philodinidae</taxon>
        <taxon>Didymodactylos</taxon>
    </lineage>
</organism>
<dbReference type="Pfam" id="PF01425">
    <property type="entry name" value="Amidase"/>
    <property type="match status" value="1"/>
</dbReference>
<dbReference type="EMBL" id="CAJNOQ010000525">
    <property type="protein sequence ID" value="CAF0811259.1"/>
    <property type="molecule type" value="Genomic_DNA"/>
</dbReference>
<evidence type="ECO:0000259" key="2">
    <source>
        <dbReference type="Pfam" id="PF01425"/>
    </source>
</evidence>
<name>A0A813TMJ5_9BILA</name>
<reference evidence="4" key="1">
    <citation type="submission" date="2021-02" db="EMBL/GenBank/DDBJ databases">
        <authorList>
            <person name="Nowell W R."/>
        </authorList>
    </citation>
    <scope>NUCLEOTIDE SEQUENCE</scope>
</reference>
<dbReference type="PANTHER" id="PTHR46072:SF9">
    <property type="entry name" value="ACETAMIDASE"/>
    <property type="match status" value="1"/>
</dbReference>
<evidence type="ECO:0000313" key="6">
    <source>
        <dbReference type="EMBL" id="CAF3596913.1"/>
    </source>
</evidence>
<dbReference type="Proteomes" id="UP000682733">
    <property type="component" value="Unassembled WGS sequence"/>
</dbReference>
<evidence type="ECO:0000313" key="7">
    <source>
        <dbReference type="Proteomes" id="UP000663829"/>
    </source>
</evidence>
<dbReference type="EMBL" id="CAJOBA010001251">
    <property type="protein sequence ID" value="CAF3585076.1"/>
    <property type="molecule type" value="Genomic_DNA"/>
</dbReference>
<protein>
    <recommendedName>
        <fullName evidence="2">Amidase domain-containing protein</fullName>
    </recommendedName>
</protein>
<gene>
    <name evidence="4" type="ORF">GPM918_LOCUS4042</name>
    <name evidence="3" type="ORF">OVA965_LOCUS4680</name>
    <name evidence="6" type="ORF">SRO942_LOCUS4042</name>
    <name evidence="5" type="ORF">TMI583_LOCUS4678</name>
</gene>
<accession>A0A813TMJ5</accession>
<dbReference type="Proteomes" id="UP000677228">
    <property type="component" value="Unassembled WGS sequence"/>
</dbReference>
<dbReference type="PANTHER" id="PTHR46072">
    <property type="entry name" value="AMIDASE-RELATED-RELATED"/>
    <property type="match status" value="1"/>
</dbReference>
<keyword evidence="1" id="KW-0378">Hydrolase</keyword>
<comment type="caution">
    <text evidence="4">The sequence shown here is derived from an EMBL/GenBank/DDBJ whole genome shotgun (WGS) entry which is preliminary data.</text>
</comment>
<dbReference type="EMBL" id="CAJOBC010000525">
    <property type="protein sequence ID" value="CAF3596913.1"/>
    <property type="molecule type" value="Genomic_DNA"/>
</dbReference>
<evidence type="ECO:0000313" key="3">
    <source>
        <dbReference type="EMBL" id="CAF0801711.1"/>
    </source>
</evidence>
<feature type="domain" description="Amidase" evidence="2">
    <location>
        <begin position="23"/>
        <end position="201"/>
    </location>
</feature>
<evidence type="ECO:0000256" key="1">
    <source>
        <dbReference type="ARBA" id="ARBA00022801"/>
    </source>
</evidence>
<dbReference type="Gene3D" id="3.90.1300.10">
    <property type="entry name" value="Amidase signature (AS) domain"/>
    <property type="match status" value="1"/>
</dbReference>
<dbReference type="InterPro" id="IPR036928">
    <property type="entry name" value="AS_sf"/>
</dbReference>
<evidence type="ECO:0000313" key="4">
    <source>
        <dbReference type="EMBL" id="CAF0811259.1"/>
    </source>
</evidence>
<dbReference type="OrthoDB" id="6428749at2759"/>
<dbReference type="SUPFAM" id="SSF75304">
    <property type="entry name" value="Amidase signature (AS) enzymes"/>
    <property type="match status" value="1"/>
</dbReference>
<keyword evidence="7" id="KW-1185">Reference proteome</keyword>
<dbReference type="Proteomes" id="UP000681722">
    <property type="component" value="Unassembled WGS sequence"/>
</dbReference>
<sequence length="214" mass="24154">MASSCRTHPSFEPSDWSSMPFAKADHTVVEWQPYKHGYAFDLIRSFSSADVGEDVRNALAFSGDPPIFNIDKLLGPGATRLELNAVWDIQSKRYKYQQEYLAIWQEISHVDGWIHPLAPHAAVKHNDFKYYGYTTVINLLDWPAVVLPVTFADRETDVKDATYKGISPLDTEIHNDYDADIYHGAPVSVQVIGRRLQEEYVIGLAEQIGIALSL</sequence>